<dbReference type="Pfam" id="PF21057">
    <property type="entry name" value="Hikeshi-like_C"/>
    <property type="match status" value="1"/>
</dbReference>
<dbReference type="EMBL" id="OZ004260">
    <property type="protein sequence ID" value="CAK7920429.1"/>
    <property type="molecule type" value="Genomic_DNA"/>
</dbReference>
<comment type="similarity">
    <text evidence="1">Belongs to the OPI10 family.</text>
</comment>
<dbReference type="Pfam" id="PF05603">
    <property type="entry name" value="Hikeshi-like_N"/>
    <property type="match status" value="1"/>
</dbReference>
<feature type="compositionally biased region" description="Low complexity" evidence="2">
    <location>
        <begin position="149"/>
        <end position="162"/>
    </location>
</feature>
<proteinExistence type="inferred from homology"/>
<dbReference type="PANTHER" id="PTHR12925:SF0">
    <property type="entry name" value="PROTEIN HIKESHI"/>
    <property type="match status" value="1"/>
</dbReference>
<dbReference type="PANTHER" id="PTHR12925">
    <property type="entry name" value="HIKESHI FAMILY MEMBER"/>
    <property type="match status" value="1"/>
</dbReference>
<evidence type="ECO:0000313" key="5">
    <source>
        <dbReference type="EMBL" id="CAK7920429.1"/>
    </source>
</evidence>
<evidence type="ECO:0000259" key="3">
    <source>
        <dbReference type="Pfam" id="PF05603"/>
    </source>
</evidence>
<evidence type="ECO:0000313" key="6">
    <source>
        <dbReference type="Proteomes" id="UP001497600"/>
    </source>
</evidence>
<gene>
    <name evidence="5" type="primary">OPI10</name>
    <name evidence="5" type="ORF">CAAN4_H02146</name>
</gene>
<organism evidence="5 6">
    <name type="scientific">[Candida] anglica</name>
    <dbReference type="NCBI Taxonomy" id="148631"/>
    <lineage>
        <taxon>Eukaryota</taxon>
        <taxon>Fungi</taxon>
        <taxon>Dikarya</taxon>
        <taxon>Ascomycota</taxon>
        <taxon>Saccharomycotina</taxon>
        <taxon>Pichiomycetes</taxon>
        <taxon>Debaryomycetaceae</taxon>
        <taxon>Kurtzmaniella</taxon>
    </lineage>
</organism>
<dbReference type="InterPro" id="IPR008493">
    <property type="entry name" value="Hikeshi-like_N"/>
</dbReference>
<dbReference type="InterPro" id="IPR031318">
    <property type="entry name" value="OPI10"/>
</dbReference>
<evidence type="ECO:0000256" key="2">
    <source>
        <dbReference type="SAM" id="MobiDB-lite"/>
    </source>
</evidence>
<keyword evidence="6" id="KW-1185">Reference proteome</keyword>
<feature type="region of interest" description="Disordered" evidence="2">
    <location>
        <begin position="142"/>
        <end position="162"/>
    </location>
</feature>
<feature type="domain" description="Hikeshi-like N-terminal" evidence="3">
    <location>
        <begin position="5"/>
        <end position="139"/>
    </location>
</feature>
<name>A0ABP0EJ76_9ASCO</name>
<feature type="domain" description="Hikeshi-like C-terminal" evidence="4">
    <location>
        <begin position="167"/>
        <end position="218"/>
    </location>
</feature>
<accession>A0ABP0EJ76</accession>
<dbReference type="Proteomes" id="UP001497600">
    <property type="component" value="Chromosome H"/>
</dbReference>
<protein>
    <submittedName>
        <fullName evidence="5">Protein Opi10p</fullName>
    </submittedName>
</protein>
<sequence>MFGAVCSGRPIQLATQVEPTKYVITIPNAAHVSHIAVFLLPQTEFTDPNYTGLVYIQMPGSSEFILSGGLNPLKPSGIFKLSQGKITTGEGQDQVIDDVDMNIDESVATGGDVEATINIGISIEPTQQAEILLQEEKAKKMGNSNQMVPTSAKPTVAPTTTKVTPSDTAVLANRIVTHAYNYLGSFLDDSGKVPMKAFDSWWDKFKTKLQNNPSFLNEM</sequence>
<evidence type="ECO:0000259" key="4">
    <source>
        <dbReference type="Pfam" id="PF21057"/>
    </source>
</evidence>
<dbReference type="InterPro" id="IPR048364">
    <property type="entry name" value="Hikeshi-like_C"/>
</dbReference>
<evidence type="ECO:0000256" key="1">
    <source>
        <dbReference type="ARBA" id="ARBA00006623"/>
    </source>
</evidence>
<reference evidence="5 6" key="1">
    <citation type="submission" date="2024-01" db="EMBL/GenBank/DDBJ databases">
        <authorList>
            <consortium name="Genoscope - CEA"/>
            <person name="William W."/>
        </authorList>
    </citation>
    <scope>NUCLEOTIDE SEQUENCE [LARGE SCALE GENOMIC DNA]</scope>
    <source>
        <strain evidence="5 6">29B2s-10</strain>
    </source>
</reference>